<dbReference type="EMBL" id="GL877459">
    <property type="protein sequence ID" value="ELA46172.1"/>
    <property type="molecule type" value="Genomic_DNA"/>
</dbReference>
<dbReference type="InterPro" id="IPR018326">
    <property type="entry name" value="Rad4_beta-hairpin_dom1"/>
</dbReference>
<dbReference type="GO" id="GO:0006289">
    <property type="term" value="P:nucleotide-excision repair"/>
    <property type="evidence" value="ECO:0007669"/>
    <property type="project" value="InterPro"/>
</dbReference>
<keyword evidence="3" id="KW-1185">Reference proteome</keyword>
<dbReference type="OrthoDB" id="300780at2759"/>
<protein>
    <recommendedName>
        <fullName evidence="1">Rad4 beta-hairpin domain-containing protein</fullName>
    </recommendedName>
</protein>
<dbReference type="Gene3D" id="2.20.20.110">
    <property type="entry name" value="Rad4, beta-hairpin domain BHD1"/>
    <property type="match status" value="1"/>
</dbReference>
<evidence type="ECO:0000313" key="2">
    <source>
        <dbReference type="EMBL" id="ELA46172.1"/>
    </source>
</evidence>
<dbReference type="InterPro" id="IPR004583">
    <property type="entry name" value="DNA_repair_Rad4"/>
</dbReference>
<dbReference type="VEuPathDB" id="MicrosporidiaDB:VCUG_02341"/>
<evidence type="ECO:0000259" key="1">
    <source>
        <dbReference type="SMART" id="SM01030"/>
    </source>
</evidence>
<dbReference type="InterPro" id="IPR042488">
    <property type="entry name" value="Rad4_BHD3_sf"/>
</dbReference>
<dbReference type="GO" id="GO:0000111">
    <property type="term" value="C:nucleotide-excision repair factor 2 complex"/>
    <property type="evidence" value="ECO:0007669"/>
    <property type="project" value="TreeGrafter"/>
</dbReference>
<dbReference type="Pfam" id="PF10403">
    <property type="entry name" value="BHD_1"/>
    <property type="match status" value="1"/>
</dbReference>
<gene>
    <name evidence="2" type="ORF">VCUG_02341</name>
</gene>
<name>L2GS08_VAVCU</name>
<dbReference type="OMA" id="IPCRIYF"/>
<dbReference type="GO" id="GO:0003697">
    <property type="term" value="F:single-stranded DNA binding"/>
    <property type="evidence" value="ECO:0007669"/>
    <property type="project" value="TreeGrafter"/>
</dbReference>
<dbReference type="GO" id="GO:0006298">
    <property type="term" value="P:mismatch repair"/>
    <property type="evidence" value="ECO:0007669"/>
    <property type="project" value="TreeGrafter"/>
</dbReference>
<dbReference type="GO" id="GO:0071942">
    <property type="term" value="C:XPC complex"/>
    <property type="evidence" value="ECO:0007669"/>
    <property type="project" value="TreeGrafter"/>
</dbReference>
<dbReference type="PANTHER" id="PTHR12135">
    <property type="entry name" value="DNA REPAIR PROTEIN XP-C / RAD4"/>
    <property type="match status" value="1"/>
</dbReference>
<feature type="domain" description="Rad4 beta-hairpin" evidence="1">
    <location>
        <begin position="188"/>
        <end position="239"/>
    </location>
</feature>
<dbReference type="InParanoid" id="L2GS08"/>
<dbReference type="HOGENOM" id="CLU_052403_0_0_1"/>
<dbReference type="RefSeq" id="XP_008075350.1">
    <property type="nucleotide sequence ID" value="XM_008077159.1"/>
</dbReference>
<sequence length="389" mass="46177">MVSSDSWCSVSSEKDEIFDQEKQTKIRISQNKIRVGLFVRLLRIFKAIVARFDYKPIETNKFLEYKRLCASEPDKITIFKKLVFMGIPCRLYLIINDDTEFVVEAFMAEIIENFRLSKTGLICYIGVDGSFVNTTILNSTKFKHFGIFDTLISGMKEVIREHRFFLEARHRLSKMGVVLPAEFDESFLFSKVPKSLRNLKYHPLYTIESNIRKNQIIFPKRPILGYFKGEPIFYKKNVQILRSEREWFRLGKRASRPIYKMVNGVKLYRKYDVEDIVIEDLEGKPMLYYHNNHIPRNCIYSKNDFSVCVAKLLDIRFSECIVGFKYKMPVYQGIFLYKKDASLFFNTLEQYKFNKMIVDTVEKGDRIYRLWDDVIKRVKKFKKLKNLFA</sequence>
<proteinExistence type="predicted"/>
<evidence type="ECO:0000313" key="3">
    <source>
        <dbReference type="Proteomes" id="UP000011081"/>
    </source>
</evidence>
<organism evidence="2 3">
    <name type="scientific">Vavraia culicis (isolate floridensis)</name>
    <name type="common">Microsporidian parasite</name>
    <dbReference type="NCBI Taxonomy" id="948595"/>
    <lineage>
        <taxon>Eukaryota</taxon>
        <taxon>Fungi</taxon>
        <taxon>Fungi incertae sedis</taxon>
        <taxon>Microsporidia</taxon>
        <taxon>Pleistophoridae</taxon>
        <taxon>Vavraia</taxon>
    </lineage>
</organism>
<dbReference type="AlphaFoldDB" id="L2GS08"/>
<dbReference type="GeneID" id="19880204"/>
<reference evidence="3" key="1">
    <citation type="submission" date="2011-03" db="EMBL/GenBank/DDBJ databases">
        <title>The genome sequence of Vavraia culicis strain floridensis.</title>
        <authorList>
            <consortium name="The Broad Institute Genome Sequencing Platform"/>
            <person name="Cuomo C."/>
            <person name="Becnel J."/>
            <person name="Sanscrainte N."/>
            <person name="Young S.K."/>
            <person name="Zeng Q."/>
            <person name="Gargeya S."/>
            <person name="Fitzgerald M."/>
            <person name="Haas B."/>
            <person name="Abouelleil A."/>
            <person name="Alvarado L."/>
            <person name="Arachchi H.M."/>
            <person name="Berlin A."/>
            <person name="Chapman S.B."/>
            <person name="Gearin G."/>
            <person name="Goldberg J."/>
            <person name="Griggs A."/>
            <person name="Gujja S."/>
            <person name="Hansen M."/>
            <person name="Heiman D."/>
            <person name="Howarth C."/>
            <person name="Larimer J."/>
            <person name="Lui A."/>
            <person name="MacDonald P.J.P."/>
            <person name="McCowen C."/>
            <person name="Montmayeur A."/>
            <person name="Murphy C."/>
            <person name="Neiman D."/>
            <person name="Pearson M."/>
            <person name="Priest M."/>
            <person name="Roberts A."/>
            <person name="Saif S."/>
            <person name="Shea T."/>
            <person name="Sisk P."/>
            <person name="Stolte C."/>
            <person name="Sykes S."/>
            <person name="Wortman J."/>
            <person name="Nusbaum C."/>
            <person name="Birren B."/>
        </authorList>
    </citation>
    <scope>NUCLEOTIDE SEQUENCE [LARGE SCALE GENOMIC DNA]</scope>
    <source>
        <strain evidence="3">floridensis</strain>
    </source>
</reference>
<dbReference type="Proteomes" id="UP000011081">
    <property type="component" value="Unassembled WGS sequence"/>
</dbReference>
<dbReference type="PANTHER" id="PTHR12135:SF0">
    <property type="entry name" value="DNA REPAIR PROTEIN COMPLEMENTING XP-C CELLS"/>
    <property type="match status" value="1"/>
</dbReference>
<dbReference type="Gene3D" id="3.30.70.2460">
    <property type="entry name" value="Rad4, beta-hairpin domain BHD3"/>
    <property type="match status" value="1"/>
</dbReference>
<dbReference type="STRING" id="948595.L2GS08"/>
<accession>L2GS08</accession>
<dbReference type="SMART" id="SM01030">
    <property type="entry name" value="BHD_1"/>
    <property type="match status" value="1"/>
</dbReference>
<dbReference type="GO" id="GO:0005737">
    <property type="term" value="C:cytoplasm"/>
    <property type="evidence" value="ECO:0007669"/>
    <property type="project" value="TreeGrafter"/>
</dbReference>
<dbReference type="GO" id="GO:0003684">
    <property type="term" value="F:damaged DNA binding"/>
    <property type="evidence" value="ECO:0007669"/>
    <property type="project" value="InterPro"/>
</dbReference>